<keyword evidence="2" id="KW-0472">Membrane</keyword>
<dbReference type="STRING" id="1890683.A0A427XYZ0"/>
<feature type="region of interest" description="Disordered" evidence="1">
    <location>
        <begin position="1"/>
        <end position="21"/>
    </location>
</feature>
<feature type="compositionally biased region" description="Gly residues" evidence="1">
    <location>
        <begin position="79"/>
        <end position="88"/>
    </location>
</feature>
<name>A0A427XYZ0_9TREE</name>
<feature type="compositionally biased region" description="Basic and acidic residues" evidence="1">
    <location>
        <begin position="66"/>
        <end position="76"/>
    </location>
</feature>
<feature type="compositionally biased region" description="Pro residues" evidence="1">
    <location>
        <begin position="1"/>
        <end position="11"/>
    </location>
</feature>
<dbReference type="EMBL" id="RSCD01000022">
    <property type="protein sequence ID" value="RSH84033.1"/>
    <property type="molecule type" value="Genomic_DNA"/>
</dbReference>
<sequence length="414" mass="45018">MSTSSSPPPKTHPSLTLHAHRSPHKWFTPTHLYFEGGAVAAAAKGKGATWQSRRARRARYAAKPHSIHDAPDEARRSGGRGLGGPGPGEGHKAGRTVYLRVQSLEQELRPHLMVDISFWVAVAFTFGSAVWVVNGFIVWFPILFPDLSTTTFTNTAAALAFIGGTVFEIGSYLMVVEALDRGRELNFGTALGMLLHHRRRSHQSGRRHITGVTGNADAGDEGGAGGSNGVEQRPSCDWTEGKEESGDGVEWPSGAKGFLWWGKPLWHDLGYVAALIQLFAASVFWISTLTGLPGVIPGLYDGTGSVAIIDVFYWTPQVVGGTGFITSSLLLMLEVQERWYIPAIGDIGWWVAVWNLVGALGFTLCGAFGYSPLSGMKYQSALSTWWGSWAFLFGSLAQCWEVVWREPQPKETEG</sequence>
<evidence type="ECO:0000256" key="2">
    <source>
        <dbReference type="SAM" id="Phobius"/>
    </source>
</evidence>
<feature type="transmembrane region" description="Helical" evidence="2">
    <location>
        <begin position="156"/>
        <end position="175"/>
    </location>
</feature>
<evidence type="ECO:0000313" key="4">
    <source>
        <dbReference type="Proteomes" id="UP000279259"/>
    </source>
</evidence>
<dbReference type="Proteomes" id="UP000279259">
    <property type="component" value="Unassembled WGS sequence"/>
</dbReference>
<evidence type="ECO:0000313" key="3">
    <source>
        <dbReference type="EMBL" id="RSH84033.1"/>
    </source>
</evidence>
<feature type="region of interest" description="Disordered" evidence="1">
    <location>
        <begin position="60"/>
        <end position="93"/>
    </location>
</feature>
<feature type="transmembrane region" description="Helical" evidence="2">
    <location>
        <begin position="269"/>
        <end position="292"/>
    </location>
</feature>
<dbReference type="OrthoDB" id="2603at2759"/>
<feature type="transmembrane region" description="Helical" evidence="2">
    <location>
        <begin position="312"/>
        <end position="335"/>
    </location>
</feature>
<keyword evidence="2" id="KW-0812">Transmembrane</keyword>
<reference evidence="3 4" key="1">
    <citation type="submission" date="2018-11" db="EMBL/GenBank/DDBJ databases">
        <title>Genome sequence of Saitozyma podzolica DSM 27192.</title>
        <authorList>
            <person name="Aliyu H."/>
            <person name="Gorte O."/>
            <person name="Ochsenreither K."/>
        </authorList>
    </citation>
    <scope>NUCLEOTIDE SEQUENCE [LARGE SCALE GENOMIC DNA]</scope>
    <source>
        <strain evidence="3 4">DSM 27192</strain>
    </source>
</reference>
<feature type="transmembrane region" description="Helical" evidence="2">
    <location>
        <begin position="347"/>
        <end position="373"/>
    </location>
</feature>
<feature type="region of interest" description="Disordered" evidence="1">
    <location>
        <begin position="202"/>
        <end position="249"/>
    </location>
</feature>
<evidence type="ECO:0000256" key="1">
    <source>
        <dbReference type="SAM" id="MobiDB-lite"/>
    </source>
</evidence>
<protein>
    <recommendedName>
        <fullName evidence="5">Integral membrane protein</fullName>
    </recommendedName>
</protein>
<proteinExistence type="predicted"/>
<keyword evidence="2" id="KW-1133">Transmembrane helix</keyword>
<feature type="transmembrane region" description="Helical" evidence="2">
    <location>
        <begin position="385"/>
        <end position="404"/>
    </location>
</feature>
<feature type="transmembrane region" description="Helical" evidence="2">
    <location>
        <begin position="118"/>
        <end position="144"/>
    </location>
</feature>
<dbReference type="AlphaFoldDB" id="A0A427XYZ0"/>
<keyword evidence="4" id="KW-1185">Reference proteome</keyword>
<comment type="caution">
    <text evidence="3">The sequence shown here is derived from an EMBL/GenBank/DDBJ whole genome shotgun (WGS) entry which is preliminary data.</text>
</comment>
<organism evidence="3 4">
    <name type="scientific">Saitozyma podzolica</name>
    <dbReference type="NCBI Taxonomy" id="1890683"/>
    <lineage>
        <taxon>Eukaryota</taxon>
        <taxon>Fungi</taxon>
        <taxon>Dikarya</taxon>
        <taxon>Basidiomycota</taxon>
        <taxon>Agaricomycotina</taxon>
        <taxon>Tremellomycetes</taxon>
        <taxon>Tremellales</taxon>
        <taxon>Trimorphomycetaceae</taxon>
        <taxon>Saitozyma</taxon>
    </lineage>
</organism>
<accession>A0A427XYZ0</accession>
<gene>
    <name evidence="3" type="ORF">EHS25_005278</name>
</gene>
<evidence type="ECO:0008006" key="5">
    <source>
        <dbReference type="Google" id="ProtNLM"/>
    </source>
</evidence>